<dbReference type="Proteomes" id="UP001328107">
    <property type="component" value="Unassembled WGS sequence"/>
</dbReference>
<gene>
    <name evidence="4" type="ORF">PMAYCL1PPCAC_02632</name>
</gene>
<dbReference type="InterPro" id="IPR001806">
    <property type="entry name" value="Small_GTPase"/>
</dbReference>
<evidence type="ECO:0000313" key="4">
    <source>
        <dbReference type="EMBL" id="GMR32437.1"/>
    </source>
</evidence>
<organism evidence="4 5">
    <name type="scientific">Pristionchus mayeri</name>
    <dbReference type="NCBI Taxonomy" id="1317129"/>
    <lineage>
        <taxon>Eukaryota</taxon>
        <taxon>Metazoa</taxon>
        <taxon>Ecdysozoa</taxon>
        <taxon>Nematoda</taxon>
        <taxon>Chromadorea</taxon>
        <taxon>Rhabditida</taxon>
        <taxon>Rhabditina</taxon>
        <taxon>Diplogasteromorpha</taxon>
        <taxon>Diplogasteroidea</taxon>
        <taxon>Neodiplogasteridae</taxon>
        <taxon>Pristionchus</taxon>
    </lineage>
</organism>
<protein>
    <recommendedName>
        <fullName evidence="6">ADP ribosylation factor</fullName>
    </recommendedName>
</protein>
<feature type="non-terminal residue" evidence="4">
    <location>
        <position position="1"/>
    </location>
</feature>
<sequence>GSSMEEKHDLIHTQFHAKPREAESEREKEKEEHASNLHHSNQFVRKLLHQSMSVDYVSPRQSYQVVLLGDVSVGKSALVHRFIHGEFMEHYNTTIGTSFQAKRVQPRDSGAPREVMLEIWDTAGQERFHSVIPMYYRRARGAIIVYDTHAPSTFEKAKMWMGVLRDKSDIAPEMIAIVGNKVDLEKGLVTEEEGREFAESVGAIFFETSALTGKNVDPLFFKIAQRMGTREIRTPSSVRIHLPDSPRADVPRCCEGLK</sequence>
<dbReference type="Pfam" id="PF00071">
    <property type="entry name" value="Ras"/>
    <property type="match status" value="1"/>
</dbReference>
<name>A0AAN4Z0S2_9BILA</name>
<dbReference type="AlphaFoldDB" id="A0AAN4Z0S2"/>
<dbReference type="EMBL" id="BTRK01000001">
    <property type="protein sequence ID" value="GMR32437.1"/>
    <property type="molecule type" value="Genomic_DNA"/>
</dbReference>
<keyword evidence="1" id="KW-0547">Nucleotide-binding</keyword>
<dbReference type="SMART" id="SM00175">
    <property type="entry name" value="RAB"/>
    <property type="match status" value="1"/>
</dbReference>
<feature type="compositionally biased region" description="Basic and acidic residues" evidence="3">
    <location>
        <begin position="1"/>
        <end position="11"/>
    </location>
</feature>
<dbReference type="PANTHER" id="PTHR47977">
    <property type="entry name" value="RAS-RELATED PROTEIN RAB"/>
    <property type="match status" value="1"/>
</dbReference>
<evidence type="ECO:0008006" key="6">
    <source>
        <dbReference type="Google" id="ProtNLM"/>
    </source>
</evidence>
<proteinExistence type="predicted"/>
<dbReference type="NCBIfam" id="TIGR00231">
    <property type="entry name" value="small_GTP"/>
    <property type="match status" value="1"/>
</dbReference>
<dbReference type="SMART" id="SM00174">
    <property type="entry name" value="RHO"/>
    <property type="match status" value="1"/>
</dbReference>
<dbReference type="PROSITE" id="PS51421">
    <property type="entry name" value="RAS"/>
    <property type="match status" value="1"/>
</dbReference>
<dbReference type="GO" id="GO:0003924">
    <property type="term" value="F:GTPase activity"/>
    <property type="evidence" value="ECO:0007669"/>
    <property type="project" value="InterPro"/>
</dbReference>
<dbReference type="Gene3D" id="3.40.50.300">
    <property type="entry name" value="P-loop containing nucleotide triphosphate hydrolases"/>
    <property type="match status" value="1"/>
</dbReference>
<dbReference type="InterPro" id="IPR027417">
    <property type="entry name" value="P-loop_NTPase"/>
</dbReference>
<dbReference type="PROSITE" id="PS51419">
    <property type="entry name" value="RAB"/>
    <property type="match status" value="1"/>
</dbReference>
<evidence type="ECO:0000256" key="1">
    <source>
        <dbReference type="ARBA" id="ARBA00022741"/>
    </source>
</evidence>
<dbReference type="InterPro" id="IPR050227">
    <property type="entry name" value="Rab"/>
</dbReference>
<keyword evidence="2" id="KW-0342">GTP-binding</keyword>
<comment type="caution">
    <text evidence="4">The sequence shown here is derived from an EMBL/GenBank/DDBJ whole genome shotgun (WGS) entry which is preliminary data.</text>
</comment>
<dbReference type="SUPFAM" id="SSF52540">
    <property type="entry name" value="P-loop containing nucleoside triphosphate hydrolases"/>
    <property type="match status" value="1"/>
</dbReference>
<dbReference type="FunFam" id="3.40.50.300:FF:000808">
    <property type="entry name" value="Small GTP-binding protein, putative"/>
    <property type="match status" value="1"/>
</dbReference>
<accession>A0AAN4Z0S2</accession>
<dbReference type="SMART" id="SM00173">
    <property type="entry name" value="RAS"/>
    <property type="match status" value="1"/>
</dbReference>
<dbReference type="InterPro" id="IPR005225">
    <property type="entry name" value="Small_GTP-bd"/>
</dbReference>
<reference evidence="5" key="1">
    <citation type="submission" date="2022-10" db="EMBL/GenBank/DDBJ databases">
        <title>Genome assembly of Pristionchus species.</title>
        <authorList>
            <person name="Yoshida K."/>
            <person name="Sommer R.J."/>
        </authorList>
    </citation>
    <scope>NUCLEOTIDE SEQUENCE [LARGE SCALE GENOMIC DNA]</scope>
    <source>
        <strain evidence="5">RS5460</strain>
    </source>
</reference>
<evidence type="ECO:0000256" key="2">
    <source>
        <dbReference type="ARBA" id="ARBA00023134"/>
    </source>
</evidence>
<dbReference type="PRINTS" id="PR00449">
    <property type="entry name" value="RASTRNSFRMNG"/>
</dbReference>
<dbReference type="PROSITE" id="PS51420">
    <property type="entry name" value="RHO"/>
    <property type="match status" value="1"/>
</dbReference>
<feature type="compositionally biased region" description="Basic and acidic residues" evidence="3">
    <location>
        <begin position="18"/>
        <end position="35"/>
    </location>
</feature>
<keyword evidence="5" id="KW-1185">Reference proteome</keyword>
<evidence type="ECO:0000256" key="3">
    <source>
        <dbReference type="SAM" id="MobiDB-lite"/>
    </source>
</evidence>
<dbReference type="SMART" id="SM00176">
    <property type="entry name" value="RAN"/>
    <property type="match status" value="1"/>
</dbReference>
<feature type="region of interest" description="Disordered" evidence="3">
    <location>
        <begin position="1"/>
        <end position="40"/>
    </location>
</feature>
<evidence type="ECO:0000313" key="5">
    <source>
        <dbReference type="Proteomes" id="UP001328107"/>
    </source>
</evidence>
<dbReference type="GO" id="GO:0005525">
    <property type="term" value="F:GTP binding"/>
    <property type="evidence" value="ECO:0007669"/>
    <property type="project" value="UniProtKB-KW"/>
</dbReference>